<accession>A0A6C2UCY5</accession>
<dbReference type="Proteomes" id="UP000366872">
    <property type="component" value="Unassembled WGS sequence"/>
</dbReference>
<keyword evidence="1" id="KW-0472">Membrane</keyword>
<gene>
    <name evidence="2" type="ORF">PDESU_05681</name>
</gene>
<keyword evidence="3" id="KW-1185">Reference proteome</keyword>
<feature type="transmembrane region" description="Helical" evidence="1">
    <location>
        <begin position="198"/>
        <end position="216"/>
    </location>
</feature>
<dbReference type="AlphaFoldDB" id="A0A6C2UCY5"/>
<evidence type="ECO:0000313" key="3">
    <source>
        <dbReference type="Proteomes" id="UP000366872"/>
    </source>
</evidence>
<dbReference type="RefSeq" id="WP_136082586.1">
    <property type="nucleotide sequence ID" value="NZ_CAAHFG010000004.1"/>
</dbReference>
<dbReference type="EMBL" id="CAAHFG010000004">
    <property type="protein sequence ID" value="VGO17086.1"/>
    <property type="molecule type" value="Genomic_DNA"/>
</dbReference>
<protein>
    <recommendedName>
        <fullName evidence="4">PEP-CTERM protein-sorting domain-containing protein</fullName>
    </recommendedName>
</protein>
<evidence type="ECO:0000313" key="2">
    <source>
        <dbReference type="EMBL" id="VGO17086.1"/>
    </source>
</evidence>
<sequence>MNGNAWRIGIAVVCVAGGAFADLVEYDFSSGLQPSSSGGGVVASPLVLNGACSVTITNVPVGSASPYADSGLVGHCDFKAGSYIQLSITPQADYSFDLESLSFKVAGIGGNRSYRVEYSFDGFTTPGILVAGASIPAKTGEGFSFLEVDAPLADQDASANRTTDTVFFRFYGQGSSWGPVDYLADNITVLGTVVPEPAVVSLLGFFGGGMVFVHRFNRRRRERAGLE</sequence>
<evidence type="ECO:0000256" key="1">
    <source>
        <dbReference type="SAM" id="Phobius"/>
    </source>
</evidence>
<keyword evidence="1" id="KW-0812">Transmembrane</keyword>
<evidence type="ECO:0008006" key="4">
    <source>
        <dbReference type="Google" id="ProtNLM"/>
    </source>
</evidence>
<reference evidence="2 3" key="1">
    <citation type="submission" date="2019-04" db="EMBL/GenBank/DDBJ databases">
        <authorList>
            <person name="Van Vliet M D."/>
        </authorList>
    </citation>
    <scope>NUCLEOTIDE SEQUENCE [LARGE SCALE GENOMIC DNA]</scope>
    <source>
        <strain evidence="2 3">F1</strain>
    </source>
</reference>
<keyword evidence="1" id="KW-1133">Transmembrane helix</keyword>
<name>A0A6C2UCY5_PONDE</name>
<proteinExistence type="predicted"/>
<organism evidence="2 3">
    <name type="scientific">Pontiella desulfatans</name>
    <dbReference type="NCBI Taxonomy" id="2750659"/>
    <lineage>
        <taxon>Bacteria</taxon>
        <taxon>Pseudomonadati</taxon>
        <taxon>Kiritimatiellota</taxon>
        <taxon>Kiritimatiellia</taxon>
        <taxon>Kiritimatiellales</taxon>
        <taxon>Pontiellaceae</taxon>
        <taxon>Pontiella</taxon>
    </lineage>
</organism>